<reference evidence="2 3" key="1">
    <citation type="submission" date="2018-12" db="EMBL/GenBank/DDBJ databases">
        <title>Unveiling genomic diversity among members of the Bifidobacterium pseudolongum species, a widely distributed gut commensal of the animal kingdom.</title>
        <authorList>
            <person name="Lugli G.A."/>
            <person name="Duranti S."/>
            <person name="Albert K."/>
            <person name="Mancabelli L."/>
            <person name="Napoli S."/>
            <person name="Viappiani A."/>
            <person name="Anzalone R."/>
            <person name="Longhi G."/>
            <person name="Milani C."/>
            <person name="Turroni F."/>
            <person name="Alessandri G."/>
            <person name="Sela D.A."/>
            <person name="Van Sinderen D."/>
            <person name="Ventura M."/>
        </authorList>
    </citation>
    <scope>NUCLEOTIDE SEQUENCE [LARGE SCALE GENOMIC DNA]</scope>
    <source>
        <strain evidence="2 3">2071B</strain>
    </source>
</reference>
<evidence type="ECO:0000256" key="1">
    <source>
        <dbReference type="SAM" id="Phobius"/>
    </source>
</evidence>
<dbReference type="RefSeq" id="WP_129864183.1">
    <property type="nucleotide sequence ID" value="NZ_RYUM01000008.1"/>
</dbReference>
<keyword evidence="1" id="KW-1133">Transmembrane helix</keyword>
<protein>
    <recommendedName>
        <fullName evidence="4">Actin</fullName>
    </recommendedName>
</protein>
<evidence type="ECO:0000313" key="3">
    <source>
        <dbReference type="Proteomes" id="UP000291187"/>
    </source>
</evidence>
<feature type="transmembrane region" description="Helical" evidence="1">
    <location>
        <begin position="134"/>
        <end position="153"/>
    </location>
</feature>
<accession>A0A4Q5A8R2</accession>
<proteinExistence type="predicted"/>
<name>A0A4Q5A8R2_9BIFI</name>
<keyword evidence="1" id="KW-0812">Transmembrane</keyword>
<keyword evidence="1" id="KW-0472">Membrane</keyword>
<dbReference type="EMBL" id="RYUM01000008">
    <property type="protein sequence ID" value="RYQ19845.1"/>
    <property type="molecule type" value="Genomic_DNA"/>
</dbReference>
<evidence type="ECO:0008006" key="4">
    <source>
        <dbReference type="Google" id="ProtNLM"/>
    </source>
</evidence>
<gene>
    <name evidence="2" type="ORF">PG2071B_0650</name>
</gene>
<dbReference type="AlphaFoldDB" id="A0A4Q5A8R2"/>
<feature type="transmembrane region" description="Helical" evidence="1">
    <location>
        <begin position="192"/>
        <end position="216"/>
    </location>
</feature>
<feature type="transmembrane region" description="Helical" evidence="1">
    <location>
        <begin position="159"/>
        <end position="180"/>
    </location>
</feature>
<comment type="caution">
    <text evidence="2">The sequence shown here is derived from an EMBL/GenBank/DDBJ whole genome shotgun (WGS) entry which is preliminary data.</text>
</comment>
<organism evidence="2 3">
    <name type="scientific">Bifidobacterium pseudolongum subsp. globosum</name>
    <dbReference type="NCBI Taxonomy" id="1690"/>
    <lineage>
        <taxon>Bacteria</taxon>
        <taxon>Bacillati</taxon>
        <taxon>Actinomycetota</taxon>
        <taxon>Actinomycetes</taxon>
        <taxon>Bifidobacteriales</taxon>
        <taxon>Bifidobacteriaceae</taxon>
        <taxon>Bifidobacterium</taxon>
    </lineage>
</organism>
<sequence>MTTLPNPASNRVSVARQTYQSPAAQTYAALLQTLRFSVGFDVVGNNDTTQSVVFRLPSGDDEYEARVAADGECSAVIIDAPVGVNDKSAAYSRLYRELSEQLTAQSTVIPADVIAKRRFWKFVTADNQGPRSKWAIASIVVACFGVLCGISYFDTWRPNWGGIFTFIILMFVVCGVAFAVTGRGGKVSGRNMVLIAVAIACVATVLLLCAGIVVQINYSY</sequence>
<dbReference type="Proteomes" id="UP000291187">
    <property type="component" value="Unassembled WGS sequence"/>
</dbReference>
<evidence type="ECO:0000313" key="2">
    <source>
        <dbReference type="EMBL" id="RYQ19845.1"/>
    </source>
</evidence>